<dbReference type="RefSeq" id="WP_183264739.1">
    <property type="nucleotide sequence ID" value="NZ_BAAAVZ010000031.1"/>
</dbReference>
<name>A0ABR6L9D2_9HYPH</name>
<gene>
    <name evidence="2" type="ORF">GGQ99_005217</name>
</gene>
<comment type="caution">
    <text evidence="2">The sequence shown here is derived from an EMBL/GenBank/DDBJ whole genome shotgun (WGS) entry which is preliminary data.</text>
</comment>
<dbReference type="Proteomes" id="UP000539538">
    <property type="component" value="Unassembled WGS sequence"/>
</dbReference>
<sequence>MLGIPKAFLMAACAVSPLTLSSVLHAQTNNSPVGMYLWFPGPAGPKSDNDCQALVDKVKPSREKVEQWLWGRMPNGSQGTDDLYLVLTETRMEPTFSAEGDFDFGDVKLGPTRDGETSFTLVPDEHPGTTISGTIVAKPGGQIVTVTLRGIPLDDGKTDRTVYYCRFDEPMTET</sequence>
<organism evidence="2 3">
    <name type="scientific">Aminobacter niigataensis</name>
    <dbReference type="NCBI Taxonomy" id="83265"/>
    <lineage>
        <taxon>Bacteria</taxon>
        <taxon>Pseudomonadati</taxon>
        <taxon>Pseudomonadota</taxon>
        <taxon>Alphaproteobacteria</taxon>
        <taxon>Hyphomicrobiales</taxon>
        <taxon>Phyllobacteriaceae</taxon>
        <taxon>Aminobacter</taxon>
    </lineage>
</organism>
<keyword evidence="3" id="KW-1185">Reference proteome</keyword>
<evidence type="ECO:0000313" key="2">
    <source>
        <dbReference type="EMBL" id="MBB4653426.1"/>
    </source>
</evidence>
<evidence type="ECO:0000313" key="3">
    <source>
        <dbReference type="Proteomes" id="UP000539538"/>
    </source>
</evidence>
<proteinExistence type="predicted"/>
<keyword evidence="1" id="KW-0732">Signal</keyword>
<feature type="chain" id="PRO_5047484203" evidence="1">
    <location>
        <begin position="27"/>
        <end position="174"/>
    </location>
</feature>
<feature type="signal peptide" evidence="1">
    <location>
        <begin position="1"/>
        <end position="26"/>
    </location>
</feature>
<protein>
    <submittedName>
        <fullName evidence="2">Uncharacterized protein</fullName>
    </submittedName>
</protein>
<dbReference type="EMBL" id="JACHOT010000014">
    <property type="protein sequence ID" value="MBB4653426.1"/>
    <property type="molecule type" value="Genomic_DNA"/>
</dbReference>
<reference evidence="2 3" key="1">
    <citation type="submission" date="2020-08" db="EMBL/GenBank/DDBJ databases">
        <title>Genomic Encyclopedia of Type Strains, Phase IV (KMG-IV): sequencing the most valuable type-strain genomes for metagenomic binning, comparative biology and taxonomic classification.</title>
        <authorList>
            <person name="Goeker M."/>
        </authorList>
    </citation>
    <scope>NUCLEOTIDE SEQUENCE [LARGE SCALE GENOMIC DNA]</scope>
    <source>
        <strain evidence="2 3">DSM 7050</strain>
    </source>
</reference>
<accession>A0ABR6L9D2</accession>
<evidence type="ECO:0000256" key="1">
    <source>
        <dbReference type="SAM" id="SignalP"/>
    </source>
</evidence>